<proteinExistence type="predicted"/>
<evidence type="ECO:0000313" key="1">
    <source>
        <dbReference type="EMBL" id="KAK4017865.1"/>
    </source>
</evidence>
<sequence>MSEIHTLSSSYSYFDPLFSGSALNASPPFSGSALNASPLSTDANASARHETKITFEFYGADALPKPANRPEGWSSGGTARTPRSENYYIVLNTKVQLSKISIYRRVINSVVIRHLNNTQLGYYFTLWDFASILKSARFTMIIQPVIHHMMQLLLVLVELDFVQSLVASQAS</sequence>
<organism evidence="1 2">
    <name type="scientific">Daphnia magna</name>
    <dbReference type="NCBI Taxonomy" id="35525"/>
    <lineage>
        <taxon>Eukaryota</taxon>
        <taxon>Metazoa</taxon>
        <taxon>Ecdysozoa</taxon>
        <taxon>Arthropoda</taxon>
        <taxon>Crustacea</taxon>
        <taxon>Branchiopoda</taxon>
        <taxon>Diplostraca</taxon>
        <taxon>Cladocera</taxon>
        <taxon>Anomopoda</taxon>
        <taxon>Daphniidae</taxon>
        <taxon>Daphnia</taxon>
    </lineage>
</organism>
<protein>
    <submittedName>
        <fullName evidence="1">Uncharacterized protein</fullName>
    </submittedName>
</protein>
<dbReference type="Proteomes" id="UP001234178">
    <property type="component" value="Unassembled WGS sequence"/>
</dbReference>
<dbReference type="EMBL" id="JAOYFB010000029">
    <property type="protein sequence ID" value="KAK4017865.1"/>
    <property type="molecule type" value="Genomic_DNA"/>
</dbReference>
<keyword evidence="2" id="KW-1185">Reference proteome</keyword>
<reference evidence="1 2" key="1">
    <citation type="journal article" date="2023" name="Nucleic Acids Res.">
        <title>The hologenome of Daphnia magna reveals possible DNA methylation and microbiome-mediated evolution of the host genome.</title>
        <authorList>
            <person name="Chaturvedi A."/>
            <person name="Li X."/>
            <person name="Dhandapani V."/>
            <person name="Marshall H."/>
            <person name="Kissane S."/>
            <person name="Cuenca-Cambronero M."/>
            <person name="Asole G."/>
            <person name="Calvet F."/>
            <person name="Ruiz-Romero M."/>
            <person name="Marangio P."/>
            <person name="Guigo R."/>
            <person name="Rago D."/>
            <person name="Mirbahai L."/>
            <person name="Eastwood N."/>
            <person name="Colbourne J.K."/>
            <person name="Zhou J."/>
            <person name="Mallon E."/>
            <person name="Orsini L."/>
        </authorList>
    </citation>
    <scope>NUCLEOTIDE SEQUENCE [LARGE SCALE GENOMIC DNA]</scope>
    <source>
        <strain evidence="1">LRV0_1</strain>
    </source>
</reference>
<evidence type="ECO:0000313" key="2">
    <source>
        <dbReference type="Proteomes" id="UP001234178"/>
    </source>
</evidence>
<accession>A0ABQ9ZY90</accession>
<comment type="caution">
    <text evidence="1">The sequence shown here is derived from an EMBL/GenBank/DDBJ whole genome shotgun (WGS) entry which is preliminary data.</text>
</comment>
<name>A0ABQ9ZY90_9CRUS</name>
<gene>
    <name evidence="1" type="ORF">OUZ56_033800</name>
</gene>